<sequence length="94" mass="11043">MRGWGFREALKYPLLWPLYGLCIADLSWLTFSATRTLLFNPDVTLDHNNNPEPWQAYREGRYRLWAGNYDYSKLKCKAPIFKDNDVIPVENGDD</sequence>
<reference evidence="1" key="1">
    <citation type="journal article" date="2014" name="PLoS Negl. Trop. Dis.">
        <title>Identification and characterization of seminal fluid proteins in the Asian tiger mosquito, Aedes albopictus.</title>
        <authorList>
            <person name="Boes K.E."/>
            <person name="Ribeiro J.M."/>
            <person name="Wong A."/>
            <person name="Harrington L.C."/>
            <person name="Wolfner M.F."/>
            <person name="Sirot L.K."/>
        </authorList>
    </citation>
    <scope>NUCLEOTIDE SEQUENCE</scope>
    <source>
        <tissue evidence="1">Reproductive organs</tissue>
    </source>
</reference>
<organism evidence="1">
    <name type="scientific">Aedes albopictus</name>
    <name type="common">Asian tiger mosquito</name>
    <name type="synonym">Stegomyia albopicta</name>
    <dbReference type="NCBI Taxonomy" id="7160"/>
    <lineage>
        <taxon>Eukaryota</taxon>
        <taxon>Metazoa</taxon>
        <taxon>Ecdysozoa</taxon>
        <taxon>Arthropoda</taxon>
        <taxon>Hexapoda</taxon>
        <taxon>Insecta</taxon>
        <taxon>Pterygota</taxon>
        <taxon>Neoptera</taxon>
        <taxon>Endopterygota</taxon>
        <taxon>Diptera</taxon>
        <taxon>Nematocera</taxon>
        <taxon>Culicoidea</taxon>
        <taxon>Culicidae</taxon>
        <taxon>Culicinae</taxon>
        <taxon>Aedini</taxon>
        <taxon>Aedes</taxon>
        <taxon>Stegomyia</taxon>
    </lineage>
</organism>
<dbReference type="KEGG" id="aalb:109425615"/>
<dbReference type="InterPro" id="IPR010530">
    <property type="entry name" value="B12D"/>
</dbReference>
<protein>
    <submittedName>
        <fullName evidence="1">Putative nadh dehydrogenase</fullName>
    </submittedName>
</protein>
<dbReference type="VEuPathDB" id="VectorBase:AALF017840"/>
<name>A0A023EE03_AEDAL</name>
<dbReference type="AlphaFoldDB" id="A0A023EE03"/>
<dbReference type="OrthoDB" id="5511684at2759"/>
<proteinExistence type="evidence at transcript level"/>
<accession>A0A023EE03</accession>
<dbReference type="EMBL" id="GAPW01006572">
    <property type="protein sequence ID" value="JAC07026.1"/>
    <property type="molecule type" value="mRNA"/>
</dbReference>
<dbReference type="Pfam" id="PF06522">
    <property type="entry name" value="B12D"/>
    <property type="match status" value="1"/>
</dbReference>
<evidence type="ECO:0000313" key="1">
    <source>
        <dbReference type="EMBL" id="JAC07026.1"/>
    </source>
</evidence>
<dbReference type="VEuPathDB" id="VectorBase:AALFPA_065541"/>
<dbReference type="VEuPathDB" id="VectorBase:AALC636_008834"/>